<comment type="subcellular location">
    <subcellularLocation>
        <location evidence="10">Chromosome</location>
        <location evidence="10">Centromere</location>
        <location evidence="10">Kinetochore</location>
    </subcellularLocation>
    <subcellularLocation>
        <location evidence="10">Nucleus</location>
    </subcellularLocation>
</comment>
<keyword evidence="3 10" id="KW-0132">Cell division</keyword>
<dbReference type="Pfam" id="PF03801">
    <property type="entry name" value="Ndc80_HEC"/>
    <property type="match status" value="1"/>
</dbReference>
<feature type="compositionally biased region" description="Low complexity" evidence="12">
    <location>
        <begin position="20"/>
        <end position="34"/>
    </location>
</feature>
<evidence type="ECO:0000256" key="1">
    <source>
        <dbReference type="ARBA" id="ARBA00007050"/>
    </source>
</evidence>
<evidence type="ECO:0000256" key="2">
    <source>
        <dbReference type="ARBA" id="ARBA00022454"/>
    </source>
</evidence>
<evidence type="ECO:0000256" key="3">
    <source>
        <dbReference type="ARBA" id="ARBA00022618"/>
    </source>
</evidence>
<proteinExistence type="inferred from homology"/>
<evidence type="ECO:0000259" key="13">
    <source>
        <dbReference type="Pfam" id="PF03801"/>
    </source>
</evidence>
<evidence type="ECO:0000256" key="4">
    <source>
        <dbReference type="ARBA" id="ARBA00022776"/>
    </source>
</evidence>
<evidence type="ECO:0000256" key="5">
    <source>
        <dbReference type="ARBA" id="ARBA00022838"/>
    </source>
</evidence>
<dbReference type="GO" id="GO:0031262">
    <property type="term" value="C:Ndc80 complex"/>
    <property type="evidence" value="ECO:0007669"/>
    <property type="project" value="UniProtKB-UniRule"/>
</dbReference>
<evidence type="ECO:0000313" key="15">
    <source>
        <dbReference type="Proteomes" id="UP001168821"/>
    </source>
</evidence>
<comment type="similarity">
    <text evidence="1 10">Belongs to the NDC80/HEC1 family.</text>
</comment>
<comment type="subunit">
    <text evidence="10">Component of the NDC80 complex.</text>
</comment>
<accession>A0AA38HY98</accession>
<keyword evidence="15" id="KW-1185">Reference proteome</keyword>
<dbReference type="GO" id="GO:0005634">
    <property type="term" value="C:nucleus"/>
    <property type="evidence" value="ECO:0007669"/>
    <property type="project" value="UniProtKB-SubCell"/>
</dbReference>
<dbReference type="InterPro" id="IPR005550">
    <property type="entry name" value="Kinetochore_Ndc80"/>
</dbReference>
<evidence type="ECO:0000256" key="12">
    <source>
        <dbReference type="SAM" id="MobiDB-lite"/>
    </source>
</evidence>
<keyword evidence="9 10" id="KW-0137">Centromere</keyword>
<name>A0AA38HY98_9CUCU</name>
<dbReference type="InterPro" id="IPR038273">
    <property type="entry name" value="Ndc80_sf"/>
</dbReference>
<evidence type="ECO:0000256" key="10">
    <source>
        <dbReference type="RuleBase" id="RU368072"/>
    </source>
</evidence>
<protein>
    <recommendedName>
        <fullName evidence="10">Kinetochore protein NDC80</fullName>
    </recommendedName>
</protein>
<feature type="region of interest" description="Disordered" evidence="12">
    <location>
        <begin position="1"/>
        <end position="34"/>
    </location>
</feature>
<sequence length="618" mass="71319">MGRRSKSAVRISGPKRSVGATPVATSAASTSKKTSIGKYATPSLATKTSGIRKTSITTPSVASALFKRSTSNMTPSSYRSRSKSPFKIGSEQDKDWVNVQLTKVHNFLQYNQNCPESILHVLRPPITIETFVFVINILFKEINPSLNVQNANYKTVVANTLKMLHYPGNIKNSFLQTVNTKHAWRDVVSMFSWLVDLINTINSVPVQAPADDLKRKKIECITDFLTKRYLSYNGTGNREQIDREFGETFAKILNVDANELSDIKSRVSKLRKGKEEQLKKLENKQIKNENLQREIKRMQNEIDTYYENKKEKEDDEKYAITALKDRRERLKAAIKMKKERVAELTGIINKQSYTVADKKRIVQHIDELQHTISLKKESNKEKKTLKDASDFKLVEAKKELQTQVYRFNNRVMKLASIEPALKLLYLKEKDFLSTEFQNDMEELSKTYNKFKNMFASEIAKINFSLANMKTDASKIKQQKKTLQESIEILTKTITAVEKKIEMIDKEVEMLTKQRQDGRNNFSRKVASLKDTETTLEKNKQELAELRETHKEKFDDLERKKQMALNFFRKLHDIIVGNLQEMNNIRTEIFDMLKDCLTKVAETEGNVLDDLHNLDEVKK</sequence>
<keyword evidence="5 10" id="KW-0995">Kinetochore</keyword>
<gene>
    <name evidence="14" type="ORF">Zmor_026122</name>
</gene>
<evidence type="ECO:0000256" key="7">
    <source>
        <dbReference type="ARBA" id="ARBA00023242"/>
    </source>
</evidence>
<evidence type="ECO:0000256" key="9">
    <source>
        <dbReference type="ARBA" id="ARBA00023328"/>
    </source>
</evidence>
<comment type="function">
    <text evidence="10">Acts as a component of the essential kinetochore-associated NDC80 complex, which is required for chromosome segregation and spindle checkpoint activity.</text>
</comment>
<evidence type="ECO:0000313" key="14">
    <source>
        <dbReference type="EMBL" id="KAJ3643409.1"/>
    </source>
</evidence>
<dbReference type="AlphaFoldDB" id="A0AA38HY98"/>
<dbReference type="EMBL" id="JALNTZ010000008">
    <property type="protein sequence ID" value="KAJ3643409.1"/>
    <property type="molecule type" value="Genomic_DNA"/>
</dbReference>
<feature type="coiled-coil region" evidence="11">
    <location>
        <begin position="264"/>
        <end position="340"/>
    </location>
</feature>
<keyword evidence="8 10" id="KW-0131">Cell cycle</keyword>
<dbReference type="Gene3D" id="1.10.418.30">
    <property type="entry name" value="Ncd80 complex, Ncd80 subunit"/>
    <property type="match status" value="1"/>
</dbReference>
<organism evidence="14 15">
    <name type="scientific">Zophobas morio</name>
    <dbReference type="NCBI Taxonomy" id="2755281"/>
    <lineage>
        <taxon>Eukaryota</taxon>
        <taxon>Metazoa</taxon>
        <taxon>Ecdysozoa</taxon>
        <taxon>Arthropoda</taxon>
        <taxon>Hexapoda</taxon>
        <taxon>Insecta</taxon>
        <taxon>Pterygota</taxon>
        <taxon>Neoptera</taxon>
        <taxon>Endopterygota</taxon>
        <taxon>Coleoptera</taxon>
        <taxon>Polyphaga</taxon>
        <taxon>Cucujiformia</taxon>
        <taxon>Tenebrionidae</taxon>
        <taxon>Zophobas</taxon>
    </lineage>
</organism>
<dbReference type="Proteomes" id="UP001168821">
    <property type="component" value="Unassembled WGS sequence"/>
</dbReference>
<evidence type="ECO:0000256" key="11">
    <source>
        <dbReference type="SAM" id="Coils"/>
    </source>
</evidence>
<evidence type="ECO:0000256" key="6">
    <source>
        <dbReference type="ARBA" id="ARBA00023054"/>
    </source>
</evidence>
<dbReference type="InterPro" id="IPR055260">
    <property type="entry name" value="Ndc80_CH"/>
</dbReference>
<dbReference type="GO" id="GO:0051315">
    <property type="term" value="P:attachment of mitotic spindle microtubules to kinetochore"/>
    <property type="evidence" value="ECO:0007669"/>
    <property type="project" value="UniProtKB-UniRule"/>
</dbReference>
<dbReference type="PANTHER" id="PTHR10643:SF2">
    <property type="entry name" value="KINETOCHORE PROTEIN NDC80 HOMOLOG"/>
    <property type="match status" value="1"/>
</dbReference>
<keyword evidence="7 10" id="KW-0539">Nucleus</keyword>
<reference evidence="14" key="1">
    <citation type="journal article" date="2023" name="G3 (Bethesda)">
        <title>Whole genome assemblies of Zophobas morio and Tenebrio molitor.</title>
        <authorList>
            <person name="Kaur S."/>
            <person name="Stinson S.A."/>
            <person name="diCenzo G.C."/>
        </authorList>
    </citation>
    <scope>NUCLEOTIDE SEQUENCE</scope>
    <source>
        <strain evidence="14">QUZm001</strain>
    </source>
</reference>
<keyword evidence="6 11" id="KW-0175">Coiled coil</keyword>
<keyword evidence="4 10" id="KW-0498">Mitosis</keyword>
<feature type="domain" description="Kinetochore protein Ndc80 CH" evidence="13">
    <location>
        <begin position="92"/>
        <end position="202"/>
    </location>
</feature>
<dbReference type="PANTHER" id="PTHR10643">
    <property type="entry name" value="KINETOCHORE PROTEIN NDC80"/>
    <property type="match status" value="1"/>
</dbReference>
<feature type="coiled-coil region" evidence="11">
    <location>
        <begin position="465"/>
        <end position="562"/>
    </location>
</feature>
<dbReference type="GO" id="GO:0051301">
    <property type="term" value="P:cell division"/>
    <property type="evidence" value="ECO:0007669"/>
    <property type="project" value="UniProtKB-UniRule"/>
</dbReference>
<keyword evidence="2 10" id="KW-0158">Chromosome</keyword>
<evidence type="ECO:0000256" key="8">
    <source>
        <dbReference type="ARBA" id="ARBA00023306"/>
    </source>
</evidence>
<comment type="caution">
    <text evidence="14">The sequence shown here is derived from an EMBL/GenBank/DDBJ whole genome shotgun (WGS) entry which is preliminary data.</text>
</comment>